<reference evidence="1" key="1">
    <citation type="journal article" date="2020" name="Stud. Mycol.">
        <title>101 Dothideomycetes genomes: a test case for predicting lifestyles and emergence of pathogens.</title>
        <authorList>
            <person name="Haridas S."/>
            <person name="Albert R."/>
            <person name="Binder M."/>
            <person name="Bloem J."/>
            <person name="Labutti K."/>
            <person name="Salamov A."/>
            <person name="Andreopoulos B."/>
            <person name="Baker S."/>
            <person name="Barry K."/>
            <person name="Bills G."/>
            <person name="Bluhm B."/>
            <person name="Cannon C."/>
            <person name="Castanera R."/>
            <person name="Culley D."/>
            <person name="Daum C."/>
            <person name="Ezra D."/>
            <person name="Gonzalez J."/>
            <person name="Henrissat B."/>
            <person name="Kuo A."/>
            <person name="Liang C."/>
            <person name="Lipzen A."/>
            <person name="Lutzoni F."/>
            <person name="Magnuson J."/>
            <person name="Mondo S."/>
            <person name="Nolan M."/>
            <person name="Ohm R."/>
            <person name="Pangilinan J."/>
            <person name="Park H.-J."/>
            <person name="Ramirez L."/>
            <person name="Alfaro M."/>
            <person name="Sun H."/>
            <person name="Tritt A."/>
            <person name="Yoshinaga Y."/>
            <person name="Zwiers L.-H."/>
            <person name="Turgeon B."/>
            <person name="Goodwin S."/>
            <person name="Spatafora J."/>
            <person name="Crous P."/>
            <person name="Grigoriev I."/>
        </authorList>
    </citation>
    <scope>NUCLEOTIDE SEQUENCE</scope>
    <source>
        <strain evidence="1">CBS 260.36</strain>
    </source>
</reference>
<name>A0A9P4MHK4_9PEZI</name>
<dbReference type="EMBL" id="ML996094">
    <property type="protein sequence ID" value="KAF2147971.1"/>
    <property type="molecule type" value="Genomic_DNA"/>
</dbReference>
<organism evidence="1 2">
    <name type="scientific">Myriangium duriaei CBS 260.36</name>
    <dbReference type="NCBI Taxonomy" id="1168546"/>
    <lineage>
        <taxon>Eukaryota</taxon>
        <taxon>Fungi</taxon>
        <taxon>Dikarya</taxon>
        <taxon>Ascomycota</taxon>
        <taxon>Pezizomycotina</taxon>
        <taxon>Dothideomycetes</taxon>
        <taxon>Dothideomycetidae</taxon>
        <taxon>Myriangiales</taxon>
        <taxon>Myriangiaceae</taxon>
        <taxon>Myriangium</taxon>
    </lineage>
</organism>
<proteinExistence type="predicted"/>
<evidence type="ECO:0000313" key="1">
    <source>
        <dbReference type="EMBL" id="KAF2147971.1"/>
    </source>
</evidence>
<protein>
    <submittedName>
        <fullName evidence="1">Uncharacterized protein</fullName>
    </submittedName>
</protein>
<dbReference type="AlphaFoldDB" id="A0A9P4MHK4"/>
<dbReference type="Proteomes" id="UP000799439">
    <property type="component" value="Unassembled WGS sequence"/>
</dbReference>
<sequence length="173" mass="19359">MSYPVLDSTMAQPNLTPSRPMPAMLSILIANETQLDWYTDVVREWYHYHVSMRRNARMIRSSEFEARDAMAIHRCAHMQCQIAARRRELIREKEREGAAQRLSAAGGQAGGYGSGQIIGNEMRRQVTADGFGGRLPALGVNGQMPQNPAVHTYHWMKEQPGSGVPGMGPMHPR</sequence>
<accession>A0A9P4MHK4</accession>
<evidence type="ECO:0000313" key="2">
    <source>
        <dbReference type="Proteomes" id="UP000799439"/>
    </source>
</evidence>
<comment type="caution">
    <text evidence="1">The sequence shown here is derived from an EMBL/GenBank/DDBJ whole genome shotgun (WGS) entry which is preliminary data.</text>
</comment>
<keyword evidence="2" id="KW-1185">Reference proteome</keyword>
<gene>
    <name evidence="1" type="ORF">K461DRAFT_316416</name>
</gene>